<proteinExistence type="predicted"/>
<dbReference type="AlphaFoldDB" id="A0A6J4TUS9"/>
<reference evidence="2" key="1">
    <citation type="submission" date="2020-02" db="EMBL/GenBank/DDBJ databases">
        <authorList>
            <person name="Meier V. D."/>
        </authorList>
    </citation>
    <scope>NUCLEOTIDE SEQUENCE</scope>
    <source>
        <strain evidence="2">AVDCRST_MAG85</strain>
    </source>
</reference>
<evidence type="ECO:0000256" key="1">
    <source>
        <dbReference type="SAM" id="MobiDB-lite"/>
    </source>
</evidence>
<feature type="compositionally biased region" description="Basic and acidic residues" evidence="1">
    <location>
        <begin position="84"/>
        <end position="126"/>
    </location>
</feature>
<feature type="compositionally biased region" description="Basic and acidic residues" evidence="1">
    <location>
        <begin position="134"/>
        <end position="144"/>
    </location>
</feature>
<feature type="compositionally biased region" description="Basic and acidic residues" evidence="1">
    <location>
        <begin position="161"/>
        <end position="175"/>
    </location>
</feature>
<feature type="non-terminal residue" evidence="2">
    <location>
        <position position="222"/>
    </location>
</feature>
<feature type="region of interest" description="Disordered" evidence="1">
    <location>
        <begin position="1"/>
        <end position="222"/>
    </location>
</feature>
<feature type="compositionally biased region" description="Basic and acidic residues" evidence="1">
    <location>
        <begin position="204"/>
        <end position="222"/>
    </location>
</feature>
<feature type="compositionally biased region" description="Basic residues" evidence="1">
    <location>
        <begin position="176"/>
        <end position="190"/>
    </location>
</feature>
<dbReference type="EMBL" id="CADCVT010000430">
    <property type="protein sequence ID" value="CAA9532757.1"/>
    <property type="molecule type" value="Genomic_DNA"/>
</dbReference>
<feature type="compositionally biased region" description="Basic residues" evidence="1">
    <location>
        <begin position="27"/>
        <end position="46"/>
    </location>
</feature>
<feature type="non-terminal residue" evidence="2">
    <location>
        <position position="1"/>
    </location>
</feature>
<gene>
    <name evidence="2" type="ORF">AVDCRST_MAG85-3827</name>
</gene>
<name>A0A6J4TUS9_9ACTN</name>
<accession>A0A6J4TUS9</accession>
<sequence>AERPVHRRSRSRRRDRRGDRGAAGAHPRGHVPPHRSLCGRRRRRRRDPADHGDGPGWRALQAGHGDPQLRAHARVPRGRVLQRGQREGQPDRHRADVRAGRRPARERARHDAPGRPRREGRQEAELRLQGLHQQGDHLPQDRSRSRGHGRRRLPGAGDTDQVDRRPRVGRSDPRRRGPSRRLGARHPRRRQGPEPRARGLQHRQVHEADPRCGRRDRLHQEL</sequence>
<evidence type="ECO:0000313" key="2">
    <source>
        <dbReference type="EMBL" id="CAA9532757.1"/>
    </source>
</evidence>
<feature type="compositionally biased region" description="Basic residues" evidence="1">
    <location>
        <begin position="1"/>
        <end position="15"/>
    </location>
</feature>
<protein>
    <submittedName>
        <fullName evidence="2">Uncharacterized protein</fullName>
    </submittedName>
</protein>
<organism evidence="2">
    <name type="scientific">uncultured Solirubrobacteraceae bacterium</name>
    <dbReference type="NCBI Taxonomy" id="1162706"/>
    <lineage>
        <taxon>Bacteria</taxon>
        <taxon>Bacillati</taxon>
        <taxon>Actinomycetota</taxon>
        <taxon>Thermoleophilia</taxon>
        <taxon>Solirubrobacterales</taxon>
        <taxon>Solirubrobacteraceae</taxon>
        <taxon>environmental samples</taxon>
    </lineage>
</organism>